<accession>A0A178ICU7</accession>
<gene>
    <name evidence="3" type="ORF">AW736_20295</name>
</gene>
<proteinExistence type="inferred from homology"/>
<dbReference type="Proteomes" id="UP000078486">
    <property type="component" value="Unassembled WGS sequence"/>
</dbReference>
<evidence type="ECO:0000256" key="2">
    <source>
        <dbReference type="ARBA" id="ARBA00022679"/>
    </source>
</evidence>
<name>A0A178ICU7_9BACT</name>
<dbReference type="CDD" id="cd05825">
    <property type="entry name" value="LbH_wcaF_like"/>
    <property type="match status" value="1"/>
</dbReference>
<dbReference type="EMBL" id="LRRQ01000156">
    <property type="protein sequence ID" value="OAM87844.1"/>
    <property type="molecule type" value="Genomic_DNA"/>
</dbReference>
<dbReference type="Gene3D" id="2.160.10.10">
    <property type="entry name" value="Hexapeptide repeat proteins"/>
    <property type="match status" value="1"/>
</dbReference>
<protein>
    <recommendedName>
        <fullName evidence="5">Colanic acid biosynthesis acetyltransferase WcaF</fullName>
    </recommendedName>
</protein>
<dbReference type="AlphaFoldDB" id="A0A178ICU7"/>
<dbReference type="InterPro" id="IPR051159">
    <property type="entry name" value="Hexapeptide_acetyltransf"/>
</dbReference>
<dbReference type="GO" id="GO:0005829">
    <property type="term" value="C:cytosol"/>
    <property type="evidence" value="ECO:0007669"/>
    <property type="project" value="TreeGrafter"/>
</dbReference>
<keyword evidence="2" id="KW-0808">Transferase</keyword>
<sequence length="178" mass="19819">MIDFSRFRNPEFHRGAPRWKEVLWWIVRSLLFAPWFPLPSSMKVAVLRVFGAKVGRKVVIRSRVNITFPWRLEIGDHVWIGDDVFILSLDRVKIGSHVCISQGAFFCTGSHDHRKDTFDLITAPISIGDRSWVAARAFIGPGVTAGPDVVIGAGAVVVRDVPEGMAAYGSPARLRPAR</sequence>
<organism evidence="3 4">
    <name type="scientific">Termitidicoccus mucosus</name>
    <dbReference type="NCBI Taxonomy" id="1184151"/>
    <lineage>
        <taxon>Bacteria</taxon>
        <taxon>Pseudomonadati</taxon>
        <taxon>Verrucomicrobiota</taxon>
        <taxon>Opitutia</taxon>
        <taxon>Opitutales</taxon>
        <taxon>Opitutaceae</taxon>
        <taxon>Termitidicoccus</taxon>
    </lineage>
</organism>
<comment type="caution">
    <text evidence="3">The sequence shown here is derived from an EMBL/GenBank/DDBJ whole genome shotgun (WGS) entry which is preliminary data.</text>
</comment>
<dbReference type="PANTHER" id="PTHR23416">
    <property type="entry name" value="SIALIC ACID SYNTHASE-RELATED"/>
    <property type="match status" value="1"/>
</dbReference>
<dbReference type="PANTHER" id="PTHR23416:SF23">
    <property type="entry name" value="ACETYLTRANSFERASE C18B11.09C-RELATED"/>
    <property type="match status" value="1"/>
</dbReference>
<dbReference type="GO" id="GO:0008374">
    <property type="term" value="F:O-acyltransferase activity"/>
    <property type="evidence" value="ECO:0007669"/>
    <property type="project" value="TreeGrafter"/>
</dbReference>
<evidence type="ECO:0008006" key="5">
    <source>
        <dbReference type="Google" id="ProtNLM"/>
    </source>
</evidence>
<dbReference type="RefSeq" id="WP_068772138.1">
    <property type="nucleotide sequence ID" value="NZ_CP109796.1"/>
</dbReference>
<dbReference type="OrthoDB" id="9812571at2"/>
<evidence type="ECO:0000256" key="1">
    <source>
        <dbReference type="ARBA" id="ARBA00007274"/>
    </source>
</evidence>
<dbReference type="SUPFAM" id="SSF51161">
    <property type="entry name" value="Trimeric LpxA-like enzymes"/>
    <property type="match status" value="1"/>
</dbReference>
<reference evidence="3 4" key="1">
    <citation type="submission" date="2016-01" db="EMBL/GenBank/DDBJ databases">
        <title>High potential of lignocellulose degradation of a new Verrucomicrobia species.</title>
        <authorList>
            <person name="Wang Y."/>
            <person name="Shi Y."/>
            <person name="Qiu Z."/>
            <person name="Liu S."/>
            <person name="Yang H."/>
        </authorList>
    </citation>
    <scope>NUCLEOTIDE SEQUENCE [LARGE SCALE GENOMIC DNA]</scope>
    <source>
        <strain evidence="3 4">TSB47</strain>
    </source>
</reference>
<keyword evidence="4" id="KW-1185">Reference proteome</keyword>
<evidence type="ECO:0000313" key="3">
    <source>
        <dbReference type="EMBL" id="OAM87844.1"/>
    </source>
</evidence>
<dbReference type="NCBIfam" id="NF007797">
    <property type="entry name" value="PRK10502.1"/>
    <property type="match status" value="1"/>
</dbReference>
<dbReference type="InterPro" id="IPR011004">
    <property type="entry name" value="Trimer_LpxA-like_sf"/>
</dbReference>
<dbReference type="STRING" id="1184151.AW736_20295"/>
<evidence type="ECO:0000313" key="4">
    <source>
        <dbReference type="Proteomes" id="UP000078486"/>
    </source>
</evidence>
<comment type="similarity">
    <text evidence="1">Belongs to the transferase hexapeptide repeat family.</text>
</comment>